<gene>
    <name evidence="1" type="ORF">AArcS_1629</name>
</gene>
<sequence length="111" mass="12482">MTDNMNGDGGGNDRIKDKRIAVLEEVEQLGREALTETDQGLDHIGTNINIAENNLLDDSEYNYAIRMALVQIQQAVSQPEDGEKAMIERIERYRSELAAKAELPPPEQLER</sequence>
<dbReference type="RefSeq" id="WP_238476899.1">
    <property type="nucleotide sequence ID" value="NZ_CP064786.1"/>
</dbReference>
<name>A0A897ML09_9EURY</name>
<dbReference type="Proteomes" id="UP000663586">
    <property type="component" value="Chromosome"/>
</dbReference>
<evidence type="ECO:0000313" key="1">
    <source>
        <dbReference type="EMBL" id="QSG02840.1"/>
    </source>
</evidence>
<accession>A0A897ML09</accession>
<dbReference type="GeneID" id="70685012"/>
<dbReference type="AlphaFoldDB" id="A0A897ML09"/>
<evidence type="ECO:0000313" key="2">
    <source>
        <dbReference type="Proteomes" id="UP000663586"/>
    </source>
</evidence>
<reference evidence="1" key="1">
    <citation type="submission" date="2020-11" db="EMBL/GenBank/DDBJ databases">
        <title>Carbohydrate-dependent, anaerobic sulfur respiration: A novel catabolism in halophilic archaea.</title>
        <authorList>
            <person name="Sorokin D.Y."/>
            <person name="Messina E."/>
            <person name="Smedile F."/>
            <person name="La Cono V."/>
            <person name="Hallsworth J.E."/>
            <person name="Yakimov M.M."/>
        </authorList>
    </citation>
    <scope>NUCLEOTIDE SEQUENCE</scope>
    <source>
        <strain evidence="1">AArc-S</strain>
    </source>
</reference>
<proteinExistence type="predicted"/>
<protein>
    <submittedName>
        <fullName evidence="1">Uncharacterized protein</fullName>
    </submittedName>
</protein>
<dbReference type="KEGG" id="hara:AArcS_1629"/>
<dbReference type="EMBL" id="CP064786">
    <property type="protein sequence ID" value="QSG02840.1"/>
    <property type="molecule type" value="Genomic_DNA"/>
</dbReference>
<keyword evidence="2" id="KW-1185">Reference proteome</keyword>
<organism evidence="1 2">
    <name type="scientific">Natranaeroarchaeum sulfidigenes</name>
    <dbReference type="NCBI Taxonomy" id="2784880"/>
    <lineage>
        <taxon>Archaea</taxon>
        <taxon>Methanobacteriati</taxon>
        <taxon>Methanobacteriota</taxon>
        <taxon>Stenosarchaea group</taxon>
        <taxon>Halobacteria</taxon>
        <taxon>Halobacteriales</taxon>
        <taxon>Natronoarchaeaceae</taxon>
        <taxon>Natranaeroarchaeum</taxon>
    </lineage>
</organism>